<evidence type="ECO:0000256" key="1">
    <source>
        <dbReference type="ARBA" id="ARBA00004323"/>
    </source>
</evidence>
<evidence type="ECO:0000256" key="5">
    <source>
        <dbReference type="ARBA" id="ARBA00022692"/>
    </source>
</evidence>
<evidence type="ECO:0000256" key="7">
    <source>
        <dbReference type="ARBA" id="ARBA00022824"/>
    </source>
</evidence>
<proteinExistence type="predicted"/>
<evidence type="ECO:0000313" key="16">
    <source>
        <dbReference type="Proteomes" id="UP000618795"/>
    </source>
</evidence>
<keyword evidence="8" id="KW-0735">Signal-anchor</keyword>
<evidence type="ECO:0000256" key="11">
    <source>
        <dbReference type="ARBA" id="ARBA00023136"/>
    </source>
</evidence>
<gene>
    <name evidence="15" type="ORF">GCM10010260_02970</name>
</gene>
<dbReference type="InterPro" id="IPR043538">
    <property type="entry name" value="XYLT"/>
</dbReference>
<evidence type="ECO:0000256" key="3">
    <source>
        <dbReference type="ARBA" id="ARBA00022676"/>
    </source>
</evidence>
<evidence type="ECO:0000256" key="13">
    <source>
        <dbReference type="ARBA" id="ARBA00023180"/>
    </source>
</evidence>
<comment type="subcellular location">
    <subcellularLocation>
        <location evidence="2">Endoplasmic reticulum membrane</location>
        <topology evidence="2">Single-pass type II membrane protein</topology>
    </subcellularLocation>
    <subcellularLocation>
        <location evidence="1">Golgi apparatus membrane</location>
        <topology evidence="1">Single-pass type II membrane protein</topology>
    </subcellularLocation>
</comment>
<organism evidence="15 16">
    <name type="scientific">Streptomyces filipinensis</name>
    <dbReference type="NCBI Taxonomy" id="66887"/>
    <lineage>
        <taxon>Bacteria</taxon>
        <taxon>Bacillati</taxon>
        <taxon>Actinomycetota</taxon>
        <taxon>Actinomycetes</taxon>
        <taxon>Kitasatosporales</taxon>
        <taxon>Streptomycetaceae</taxon>
        <taxon>Streptomyces</taxon>
    </lineage>
</organism>
<dbReference type="PANTHER" id="PTHR46025:SF3">
    <property type="entry name" value="XYLOSYLTRANSFERASE OXT"/>
    <property type="match status" value="1"/>
</dbReference>
<keyword evidence="7" id="KW-0256">Endoplasmic reticulum</keyword>
<reference evidence="15" key="2">
    <citation type="submission" date="2020-09" db="EMBL/GenBank/DDBJ databases">
        <authorList>
            <person name="Sun Q."/>
            <person name="Ohkuma M."/>
        </authorList>
    </citation>
    <scope>NUCLEOTIDE SEQUENCE</scope>
    <source>
        <strain evidence="15">JCM 4369</strain>
    </source>
</reference>
<keyword evidence="3" id="KW-0328">Glycosyltransferase</keyword>
<dbReference type="GO" id="GO:0030158">
    <property type="term" value="F:protein xylosyltransferase activity"/>
    <property type="evidence" value="ECO:0007669"/>
    <property type="project" value="InterPro"/>
</dbReference>
<dbReference type="AlphaFoldDB" id="A0A918I597"/>
<evidence type="ECO:0000256" key="12">
    <source>
        <dbReference type="ARBA" id="ARBA00023157"/>
    </source>
</evidence>
<protein>
    <recommendedName>
        <fullName evidence="14">Peptide O-xylosyltransferase</fullName>
    </recommendedName>
</protein>
<evidence type="ECO:0000256" key="2">
    <source>
        <dbReference type="ARBA" id="ARBA00004648"/>
    </source>
</evidence>
<evidence type="ECO:0000256" key="9">
    <source>
        <dbReference type="ARBA" id="ARBA00022989"/>
    </source>
</evidence>
<evidence type="ECO:0000256" key="10">
    <source>
        <dbReference type="ARBA" id="ARBA00023034"/>
    </source>
</evidence>
<dbReference type="PANTHER" id="PTHR46025">
    <property type="entry name" value="XYLOSYLTRANSFERASE OXT"/>
    <property type="match status" value="1"/>
</dbReference>
<accession>A0A918I597</accession>
<dbReference type="GO" id="GO:0016020">
    <property type="term" value="C:membrane"/>
    <property type="evidence" value="ECO:0007669"/>
    <property type="project" value="InterPro"/>
</dbReference>
<keyword evidence="12" id="KW-1015">Disulfide bond</keyword>
<dbReference type="GO" id="GO:0015012">
    <property type="term" value="P:heparan sulfate proteoglycan biosynthetic process"/>
    <property type="evidence" value="ECO:0007669"/>
    <property type="project" value="TreeGrafter"/>
</dbReference>
<evidence type="ECO:0000256" key="8">
    <source>
        <dbReference type="ARBA" id="ARBA00022968"/>
    </source>
</evidence>
<keyword evidence="11" id="KW-0472">Membrane</keyword>
<dbReference type="RefSeq" id="WP_191870785.1">
    <property type="nucleotide sequence ID" value="NZ_BMTD01000001.1"/>
</dbReference>
<dbReference type="EMBL" id="BMTD01000001">
    <property type="protein sequence ID" value="GGU74542.1"/>
    <property type="molecule type" value="Genomic_DNA"/>
</dbReference>
<evidence type="ECO:0000256" key="14">
    <source>
        <dbReference type="ARBA" id="ARBA00042865"/>
    </source>
</evidence>
<keyword evidence="10" id="KW-0333">Golgi apparatus</keyword>
<evidence type="ECO:0000313" key="15">
    <source>
        <dbReference type="EMBL" id="GGU74542.1"/>
    </source>
</evidence>
<keyword evidence="5" id="KW-0812">Transmembrane</keyword>
<keyword evidence="9" id="KW-1133">Transmembrane helix</keyword>
<sequence length="290" mass="32313">MPVFAVLAHTEPGLFARLAERLAPYPVVVHVDARSRGADFAGVPRTAYVRDRVAVRWGGFSVVRATLALYRTALEFAQPGEHIVLLSGQCYPARPVGEFAAHLASAPFRQHCRAAAVLDERITAGRVLKRWYLDAVPTGPGPTYLPRALLRRGISELTPRRRRSVFGDIEPVAGSQWTALTADCVADLLGKAEDPRWESLFRTTHAPDEMFFHTLVWNSGWREEVEDPVLRPRAGRVTADFTNFHHLDRLLKGTRTLADLPAIEASRMFFTRKVASPRSAGLLDALDRRS</sequence>
<keyword evidence="6" id="KW-0479">Metal-binding</keyword>
<keyword evidence="16" id="KW-1185">Reference proteome</keyword>
<dbReference type="Pfam" id="PF02485">
    <property type="entry name" value="Branch"/>
    <property type="match status" value="1"/>
</dbReference>
<dbReference type="InterPro" id="IPR003406">
    <property type="entry name" value="Glyco_trans_14"/>
</dbReference>
<keyword evidence="4 15" id="KW-0808">Transferase</keyword>
<comment type="caution">
    <text evidence="15">The sequence shown here is derived from an EMBL/GenBank/DDBJ whole genome shotgun (WGS) entry which is preliminary data.</text>
</comment>
<keyword evidence="13" id="KW-0325">Glycoprotein</keyword>
<reference evidence="15" key="1">
    <citation type="journal article" date="2014" name="Int. J. Syst. Evol. Microbiol.">
        <title>Complete genome sequence of Corynebacterium casei LMG S-19264T (=DSM 44701T), isolated from a smear-ripened cheese.</title>
        <authorList>
            <consortium name="US DOE Joint Genome Institute (JGI-PGF)"/>
            <person name="Walter F."/>
            <person name="Albersmeier A."/>
            <person name="Kalinowski J."/>
            <person name="Ruckert C."/>
        </authorList>
    </citation>
    <scope>NUCLEOTIDE SEQUENCE</scope>
    <source>
        <strain evidence="15">JCM 4369</strain>
    </source>
</reference>
<dbReference type="Proteomes" id="UP000618795">
    <property type="component" value="Unassembled WGS sequence"/>
</dbReference>
<evidence type="ECO:0000256" key="4">
    <source>
        <dbReference type="ARBA" id="ARBA00022679"/>
    </source>
</evidence>
<dbReference type="GO" id="GO:0046872">
    <property type="term" value="F:metal ion binding"/>
    <property type="evidence" value="ECO:0007669"/>
    <property type="project" value="UniProtKB-KW"/>
</dbReference>
<evidence type="ECO:0000256" key="6">
    <source>
        <dbReference type="ARBA" id="ARBA00022723"/>
    </source>
</evidence>
<dbReference type="GO" id="GO:0050650">
    <property type="term" value="P:chondroitin sulfate proteoglycan biosynthetic process"/>
    <property type="evidence" value="ECO:0007669"/>
    <property type="project" value="TreeGrafter"/>
</dbReference>
<name>A0A918I597_9ACTN</name>